<dbReference type="Proteomes" id="UP000009049">
    <property type="component" value="Chromosome"/>
</dbReference>
<dbReference type="HOGENOM" id="CLU_3103325_0_0_10"/>
<sequence length="51" mass="5362">MQAGAVSGPLVGKTLEKVLPLTGANLGDAPYPGGWDGVNWINERLMKLNPD</sequence>
<organism evidence="1 2">
    <name type="scientific">Robiginitalea biformata (strain ATCC BAA-864 / DSM 15991 / KCTC 12146 / HTCC2501)</name>
    <dbReference type="NCBI Taxonomy" id="313596"/>
    <lineage>
        <taxon>Bacteria</taxon>
        <taxon>Pseudomonadati</taxon>
        <taxon>Bacteroidota</taxon>
        <taxon>Flavobacteriia</taxon>
        <taxon>Flavobacteriales</taxon>
        <taxon>Flavobacteriaceae</taxon>
        <taxon>Robiginitalea</taxon>
    </lineage>
</organism>
<evidence type="ECO:0000313" key="2">
    <source>
        <dbReference type="Proteomes" id="UP000009049"/>
    </source>
</evidence>
<gene>
    <name evidence="1" type="ordered locus">RB2501_02370</name>
</gene>
<accession>A4CPB1</accession>
<keyword evidence="2" id="KW-1185">Reference proteome</keyword>
<name>A4CPB1_ROBBH</name>
<reference evidence="1 2" key="1">
    <citation type="journal article" date="2009" name="J. Bacteriol.">
        <title>Complete genome sequence of Robiginitalea biformata HTCC2501.</title>
        <authorList>
            <person name="Oh H.M."/>
            <person name="Giovannoni S.J."/>
            <person name="Lee K."/>
            <person name="Ferriera S."/>
            <person name="Johnson J."/>
            <person name="Cho J.C."/>
        </authorList>
    </citation>
    <scope>NUCLEOTIDE SEQUENCE [LARGE SCALE GENOMIC DNA]</scope>
    <source>
        <strain evidence="2">ATCC BAA-864 / HTCC2501 / KCTC 12146</strain>
    </source>
</reference>
<dbReference type="AlphaFoldDB" id="A4CPB1"/>
<proteinExistence type="predicted"/>
<dbReference type="STRING" id="313596.RB2501_02370"/>
<evidence type="ECO:0000313" key="1">
    <source>
        <dbReference type="EMBL" id="EAR14232.1"/>
    </source>
</evidence>
<dbReference type="KEGG" id="rbi:RB2501_02370"/>
<dbReference type="EMBL" id="CP001712">
    <property type="protein sequence ID" value="EAR14232.1"/>
    <property type="molecule type" value="Genomic_DNA"/>
</dbReference>
<protein>
    <submittedName>
        <fullName evidence="1">Uncharacterized protein</fullName>
    </submittedName>
</protein>